<accession>A0A1F7UXJ1</accession>
<dbReference type="InterPro" id="IPR007060">
    <property type="entry name" value="FtsL/DivIC"/>
</dbReference>
<reference evidence="2 3" key="1">
    <citation type="journal article" date="2016" name="Nat. Commun.">
        <title>Thousands of microbial genomes shed light on interconnected biogeochemical processes in an aquifer system.</title>
        <authorList>
            <person name="Anantharaman K."/>
            <person name="Brown C.T."/>
            <person name="Hug L.A."/>
            <person name="Sharon I."/>
            <person name="Castelle C.J."/>
            <person name="Probst A.J."/>
            <person name="Thomas B.C."/>
            <person name="Singh A."/>
            <person name="Wilkins M.J."/>
            <person name="Karaoz U."/>
            <person name="Brodie E.L."/>
            <person name="Williams K.H."/>
            <person name="Hubbard S.S."/>
            <person name="Banfield J.F."/>
        </authorList>
    </citation>
    <scope>NUCLEOTIDE SEQUENCE [LARGE SCALE GENOMIC DNA]</scope>
</reference>
<organism evidence="2 3">
    <name type="scientific">Candidatus Uhrbacteria bacterium RIFCSPLOWO2_01_FULL_47_25</name>
    <dbReference type="NCBI Taxonomy" id="1802402"/>
    <lineage>
        <taxon>Bacteria</taxon>
        <taxon>Candidatus Uhriibacteriota</taxon>
    </lineage>
</organism>
<comment type="caution">
    <text evidence="2">The sequence shown here is derived from an EMBL/GenBank/DDBJ whole genome shotgun (WGS) entry which is preliminary data.</text>
</comment>
<evidence type="ECO:0000313" key="3">
    <source>
        <dbReference type="Proteomes" id="UP000176846"/>
    </source>
</evidence>
<dbReference type="Proteomes" id="UP000176846">
    <property type="component" value="Unassembled WGS sequence"/>
</dbReference>
<evidence type="ECO:0008006" key="4">
    <source>
        <dbReference type="Google" id="ProtNLM"/>
    </source>
</evidence>
<gene>
    <name evidence="2" type="ORF">A2936_03560</name>
</gene>
<dbReference type="AlphaFoldDB" id="A0A1F7UXJ1"/>
<feature type="transmembrane region" description="Helical" evidence="1">
    <location>
        <begin position="13"/>
        <end position="34"/>
    </location>
</feature>
<sequence length="137" mass="15431">MHVVNRLGDLKSWLPWIIGILIALMSLAIGKLAVKRYSIQQEIKAEQREISLAGARNDELLTLLQYVQSPIYAEEQARLKFGLAKPGEKAAVVPDVNSGNTDNGAGTLFEKSNGDIESGQPNYQKWWNYFFASYEWQ</sequence>
<keyword evidence="1" id="KW-0472">Membrane</keyword>
<keyword evidence="1" id="KW-1133">Transmembrane helix</keyword>
<proteinExistence type="predicted"/>
<dbReference type="Pfam" id="PF04977">
    <property type="entry name" value="DivIC"/>
    <property type="match status" value="1"/>
</dbReference>
<name>A0A1F7UXJ1_9BACT</name>
<evidence type="ECO:0000256" key="1">
    <source>
        <dbReference type="SAM" id="Phobius"/>
    </source>
</evidence>
<evidence type="ECO:0000313" key="2">
    <source>
        <dbReference type="EMBL" id="OGL83003.1"/>
    </source>
</evidence>
<dbReference type="EMBL" id="MGEK01000004">
    <property type="protein sequence ID" value="OGL83003.1"/>
    <property type="molecule type" value="Genomic_DNA"/>
</dbReference>
<protein>
    <recommendedName>
        <fullName evidence="4">Cell division protein FtsL</fullName>
    </recommendedName>
</protein>
<keyword evidence="1" id="KW-0812">Transmembrane</keyword>